<organism evidence="2 3">
    <name type="scientific">Cannabis sativa</name>
    <name type="common">Hemp</name>
    <name type="synonym">Marijuana</name>
    <dbReference type="NCBI Taxonomy" id="3483"/>
    <lineage>
        <taxon>Eukaryota</taxon>
        <taxon>Viridiplantae</taxon>
        <taxon>Streptophyta</taxon>
        <taxon>Embryophyta</taxon>
        <taxon>Tracheophyta</taxon>
        <taxon>Spermatophyta</taxon>
        <taxon>Magnoliopsida</taxon>
        <taxon>eudicotyledons</taxon>
        <taxon>Gunneridae</taxon>
        <taxon>Pentapetalae</taxon>
        <taxon>rosids</taxon>
        <taxon>fabids</taxon>
        <taxon>Rosales</taxon>
        <taxon>Cannabaceae</taxon>
        <taxon>Cannabis</taxon>
    </lineage>
</organism>
<keyword evidence="3" id="KW-1185">Reference proteome</keyword>
<sequence length="101" mass="10882">MLNIKAPKKGLSQKSKGQTPILEIPLTPFLLSKTGSTNEGGQTLNEKKSQLIFRKYDIGTEEVHAATSLITVRQSNELAGRDLDAPSSPKVVDRSAATDGF</sequence>
<dbReference type="EnsemblPlants" id="evm.model.02.1259">
    <property type="protein sequence ID" value="cds.evm.model.02.1259"/>
    <property type="gene ID" value="evm.TU.02.1259"/>
</dbReference>
<dbReference type="EMBL" id="UZAU01000168">
    <property type="status" value="NOT_ANNOTATED_CDS"/>
    <property type="molecule type" value="Genomic_DNA"/>
</dbReference>
<feature type="region of interest" description="Disordered" evidence="1">
    <location>
        <begin position="77"/>
        <end position="101"/>
    </location>
</feature>
<accession>A0A803NSY1</accession>
<dbReference type="Proteomes" id="UP000596661">
    <property type="component" value="Chromosome 2"/>
</dbReference>
<protein>
    <submittedName>
        <fullName evidence="2">Uncharacterized protein</fullName>
    </submittedName>
</protein>
<reference evidence="2" key="2">
    <citation type="submission" date="2021-03" db="UniProtKB">
        <authorList>
            <consortium name="EnsemblPlants"/>
        </authorList>
    </citation>
    <scope>IDENTIFICATION</scope>
</reference>
<evidence type="ECO:0000256" key="1">
    <source>
        <dbReference type="SAM" id="MobiDB-lite"/>
    </source>
</evidence>
<reference evidence="2" key="1">
    <citation type="submission" date="2018-11" db="EMBL/GenBank/DDBJ databases">
        <authorList>
            <person name="Grassa J C."/>
        </authorList>
    </citation>
    <scope>NUCLEOTIDE SEQUENCE [LARGE SCALE GENOMIC DNA]</scope>
</reference>
<name>A0A803NSY1_CANSA</name>
<dbReference type="AlphaFoldDB" id="A0A803NSY1"/>
<evidence type="ECO:0000313" key="3">
    <source>
        <dbReference type="Proteomes" id="UP000596661"/>
    </source>
</evidence>
<proteinExistence type="predicted"/>
<dbReference type="Gramene" id="evm.model.02.1259">
    <property type="protein sequence ID" value="cds.evm.model.02.1259"/>
    <property type="gene ID" value="evm.TU.02.1259"/>
</dbReference>
<evidence type="ECO:0000313" key="2">
    <source>
        <dbReference type="EnsemblPlants" id="cds.evm.model.02.1259"/>
    </source>
</evidence>